<feature type="DNA-binding region" description="H-T-H motif" evidence="4">
    <location>
        <begin position="30"/>
        <end position="49"/>
    </location>
</feature>
<accession>A0A6I4MBS7</accession>
<name>A0A6I4MBS7_9ACTN</name>
<protein>
    <submittedName>
        <fullName evidence="6">TetR family transcriptional regulator</fullName>
    </submittedName>
</protein>
<sequence length="188" mass="20128">MTETRAGRRRAELIERLIEVFLDRGFAELSVAELAALLRCSKSTLYAVAASREQIIVTVVRAFFRRATERVEAVVDAGAGPRERVGAYLRAISAELAPASPAFFADLDAFPPAREIYKRNTQIAARRVQELVREAVPGAPGADAAFAGAVAGQVMESIHRGEIKAQTGLDDSAAYAALASLIVARTTA</sequence>
<organism evidence="6 7">
    <name type="scientific">Actinomadura physcomitrii</name>
    <dbReference type="NCBI Taxonomy" id="2650748"/>
    <lineage>
        <taxon>Bacteria</taxon>
        <taxon>Bacillati</taxon>
        <taxon>Actinomycetota</taxon>
        <taxon>Actinomycetes</taxon>
        <taxon>Streptosporangiales</taxon>
        <taxon>Thermomonosporaceae</taxon>
        <taxon>Actinomadura</taxon>
    </lineage>
</organism>
<dbReference type="EMBL" id="WBMS02000010">
    <property type="protein sequence ID" value="MWA01694.1"/>
    <property type="molecule type" value="Genomic_DNA"/>
</dbReference>
<keyword evidence="3" id="KW-0804">Transcription</keyword>
<dbReference type="Gene3D" id="1.10.357.10">
    <property type="entry name" value="Tetracycline Repressor, domain 2"/>
    <property type="match status" value="1"/>
</dbReference>
<dbReference type="PANTHER" id="PTHR30055">
    <property type="entry name" value="HTH-TYPE TRANSCRIPTIONAL REGULATOR RUTR"/>
    <property type="match status" value="1"/>
</dbReference>
<evidence type="ECO:0000256" key="1">
    <source>
        <dbReference type="ARBA" id="ARBA00023015"/>
    </source>
</evidence>
<evidence type="ECO:0000313" key="6">
    <source>
        <dbReference type="EMBL" id="MWA01694.1"/>
    </source>
</evidence>
<dbReference type="InterPro" id="IPR001647">
    <property type="entry name" value="HTH_TetR"/>
</dbReference>
<dbReference type="PANTHER" id="PTHR30055:SF234">
    <property type="entry name" value="HTH-TYPE TRANSCRIPTIONAL REGULATOR BETI"/>
    <property type="match status" value="1"/>
</dbReference>
<dbReference type="SUPFAM" id="SSF46689">
    <property type="entry name" value="Homeodomain-like"/>
    <property type="match status" value="1"/>
</dbReference>
<keyword evidence="2 4" id="KW-0238">DNA-binding</keyword>
<comment type="caution">
    <text evidence="6">The sequence shown here is derived from an EMBL/GenBank/DDBJ whole genome shotgun (WGS) entry which is preliminary data.</text>
</comment>
<dbReference type="AlphaFoldDB" id="A0A6I4MBS7"/>
<evidence type="ECO:0000256" key="3">
    <source>
        <dbReference type="ARBA" id="ARBA00023163"/>
    </source>
</evidence>
<dbReference type="GO" id="GO:0000976">
    <property type="term" value="F:transcription cis-regulatory region binding"/>
    <property type="evidence" value="ECO:0007669"/>
    <property type="project" value="TreeGrafter"/>
</dbReference>
<reference evidence="6" key="1">
    <citation type="submission" date="2019-12" db="EMBL/GenBank/DDBJ databases">
        <title>Actinomadura physcomitrii sp. nov., a novel actinomycete isolated from moss [Physcomitrium sphaericum (Ludw) Fuernr].</title>
        <authorList>
            <person name="Zhuang X."/>
        </authorList>
    </citation>
    <scope>NUCLEOTIDE SEQUENCE [LARGE SCALE GENOMIC DNA]</scope>
    <source>
        <strain evidence="6">LD22</strain>
    </source>
</reference>
<dbReference type="GO" id="GO:0003700">
    <property type="term" value="F:DNA-binding transcription factor activity"/>
    <property type="evidence" value="ECO:0007669"/>
    <property type="project" value="TreeGrafter"/>
</dbReference>
<dbReference type="Gene3D" id="1.10.10.60">
    <property type="entry name" value="Homeodomain-like"/>
    <property type="match status" value="1"/>
</dbReference>
<dbReference type="RefSeq" id="WP_151594183.1">
    <property type="nucleotide sequence ID" value="NZ_WBMS02000010.1"/>
</dbReference>
<dbReference type="InterPro" id="IPR009057">
    <property type="entry name" value="Homeodomain-like_sf"/>
</dbReference>
<keyword evidence="7" id="KW-1185">Reference proteome</keyword>
<evidence type="ECO:0000259" key="5">
    <source>
        <dbReference type="PROSITE" id="PS50977"/>
    </source>
</evidence>
<keyword evidence="1" id="KW-0805">Transcription regulation</keyword>
<dbReference type="PROSITE" id="PS50977">
    <property type="entry name" value="HTH_TETR_2"/>
    <property type="match status" value="1"/>
</dbReference>
<evidence type="ECO:0000256" key="2">
    <source>
        <dbReference type="ARBA" id="ARBA00023125"/>
    </source>
</evidence>
<dbReference type="InterPro" id="IPR050109">
    <property type="entry name" value="HTH-type_TetR-like_transc_reg"/>
</dbReference>
<evidence type="ECO:0000256" key="4">
    <source>
        <dbReference type="PROSITE-ProRule" id="PRU00335"/>
    </source>
</evidence>
<gene>
    <name evidence="6" type="ORF">F8568_015185</name>
</gene>
<evidence type="ECO:0000313" key="7">
    <source>
        <dbReference type="Proteomes" id="UP000462055"/>
    </source>
</evidence>
<proteinExistence type="predicted"/>
<feature type="domain" description="HTH tetR-type" evidence="5">
    <location>
        <begin position="7"/>
        <end position="67"/>
    </location>
</feature>
<dbReference type="Proteomes" id="UP000462055">
    <property type="component" value="Unassembled WGS sequence"/>
</dbReference>